<evidence type="ECO:0000256" key="1">
    <source>
        <dbReference type="SAM" id="MobiDB-lite"/>
    </source>
</evidence>
<feature type="region of interest" description="Disordered" evidence="1">
    <location>
        <begin position="144"/>
        <end position="191"/>
    </location>
</feature>
<feature type="compositionally biased region" description="Acidic residues" evidence="1">
    <location>
        <begin position="155"/>
        <end position="180"/>
    </location>
</feature>
<comment type="caution">
    <text evidence="2">The sequence shown here is derived from an EMBL/GenBank/DDBJ whole genome shotgun (WGS) entry which is preliminary data.</text>
</comment>
<dbReference type="VEuPathDB" id="TriTrypDB:Lsey_0069_0030"/>
<evidence type="ECO:0000313" key="3">
    <source>
        <dbReference type="Proteomes" id="UP000038009"/>
    </source>
</evidence>
<accession>A0A0N1IL99</accession>
<dbReference type="OMA" id="CLTAGEQ"/>
<dbReference type="GO" id="GO:0060294">
    <property type="term" value="P:cilium movement involved in cell motility"/>
    <property type="evidence" value="ECO:0007669"/>
    <property type="project" value="TreeGrafter"/>
</dbReference>
<dbReference type="PANTHER" id="PTHR22069:SF1">
    <property type="entry name" value="RADIAL SPOKE PROTEIN RSP9"/>
    <property type="match status" value="1"/>
</dbReference>
<keyword evidence="3" id="KW-1185">Reference proteome</keyword>
<proteinExistence type="predicted"/>
<dbReference type="EMBL" id="LJSK01000069">
    <property type="protein sequence ID" value="KPI87911.1"/>
    <property type="molecule type" value="Genomic_DNA"/>
</dbReference>
<dbReference type="AlphaFoldDB" id="A0A0N1IL99"/>
<dbReference type="Proteomes" id="UP000038009">
    <property type="component" value="Unassembled WGS sequence"/>
</dbReference>
<dbReference type="OrthoDB" id="10258956at2759"/>
<dbReference type="PANTHER" id="PTHR22069">
    <property type="entry name" value="MITOCHONDRIAL RIBOSOMAL PROTEIN S18"/>
    <property type="match status" value="1"/>
</dbReference>
<organism evidence="2 3">
    <name type="scientific">Leptomonas seymouri</name>
    <dbReference type="NCBI Taxonomy" id="5684"/>
    <lineage>
        <taxon>Eukaryota</taxon>
        <taxon>Discoba</taxon>
        <taxon>Euglenozoa</taxon>
        <taxon>Kinetoplastea</taxon>
        <taxon>Metakinetoplastina</taxon>
        <taxon>Trypanosomatida</taxon>
        <taxon>Trypanosomatidae</taxon>
        <taxon>Leishmaniinae</taxon>
        <taxon>Leptomonas</taxon>
    </lineage>
</organism>
<evidence type="ECO:0000313" key="2">
    <source>
        <dbReference type="EMBL" id="KPI87911.1"/>
    </source>
</evidence>
<gene>
    <name evidence="2" type="ORF">ABL78_2989</name>
</gene>
<protein>
    <submittedName>
        <fullName evidence="2">Uncharacterized protein</fullName>
    </submittedName>
</protein>
<dbReference type="InterPro" id="IPR055316">
    <property type="entry name" value="RSP9"/>
</dbReference>
<dbReference type="GO" id="GO:0044458">
    <property type="term" value="P:motile cilium assembly"/>
    <property type="evidence" value="ECO:0007669"/>
    <property type="project" value="TreeGrafter"/>
</dbReference>
<name>A0A0N1IL99_LEPSE</name>
<dbReference type="GO" id="GO:0035082">
    <property type="term" value="P:axoneme assembly"/>
    <property type="evidence" value="ECO:0007669"/>
    <property type="project" value="InterPro"/>
</dbReference>
<sequence length="341" mass="37581">MSVLNARHLSVAGKSLTSAEATALQCSLPLLSQRYRGTPVTPWGKITGIKADYWIAQAFPKGDFGPAASFYSTDGGNTWFLLADLTDEQATLCEALRGPYQGTPTYEYKARQDLPAEMDETAVTIPPQDGVLTGAMADIEAARAEAGEGNGDGENSGEDDEREREDDEEGEGDDEEEEDAVPLPPPHKRGPRFRIVSVTEAMRVAHFVQLHDVDCRLTVRGMYVLQDGGVEGVRNGTFGGQPLHHAKKPSCYLKMAMLGKEERNRVLYGPTYNPHTDYLMPITDDAPAGVWSVKYDATANVVSVRNLFYEGSLFWYRPGTLECGQLYYGTGERNFDVCFMR</sequence>
<dbReference type="GO" id="GO:0005930">
    <property type="term" value="C:axoneme"/>
    <property type="evidence" value="ECO:0007669"/>
    <property type="project" value="TreeGrafter"/>
</dbReference>
<reference evidence="2 3" key="1">
    <citation type="journal article" date="2015" name="PLoS Pathog.">
        <title>Leptomonas seymouri: Adaptations to the Dixenous Life Cycle Analyzed by Genome Sequencing, Transcriptome Profiling and Co-infection with Leishmania donovani.</title>
        <authorList>
            <person name="Kraeva N."/>
            <person name="Butenko A."/>
            <person name="Hlavacova J."/>
            <person name="Kostygov A."/>
            <person name="Myskova J."/>
            <person name="Grybchuk D."/>
            <person name="Lestinova T."/>
            <person name="Votypka J."/>
            <person name="Volf P."/>
            <person name="Opperdoes F."/>
            <person name="Flegontov P."/>
            <person name="Lukes J."/>
            <person name="Yurchenko V."/>
        </authorList>
    </citation>
    <scope>NUCLEOTIDE SEQUENCE [LARGE SCALE GENOMIC DNA]</scope>
    <source>
        <strain evidence="2 3">ATCC 30220</strain>
    </source>
</reference>